<dbReference type="RefSeq" id="WP_316383547.1">
    <property type="nucleotide sequence ID" value="NZ_CP132468.1"/>
</dbReference>
<keyword evidence="1" id="KW-0802">TPR repeat</keyword>
<evidence type="ECO:0000313" key="2">
    <source>
        <dbReference type="EMBL" id="WNY68341.1"/>
    </source>
</evidence>
<reference evidence="2" key="1">
    <citation type="submission" date="2023-07" db="EMBL/GenBank/DDBJ databases">
        <title>Genome sequencing of multiple Borrelia sensu lato isolates.</title>
        <authorList>
            <person name="Mongodin E.F."/>
            <person name="Rudenko N."/>
            <person name="Fraser C.M."/>
            <person name="Schutzer S."/>
            <person name="Luft B."/>
            <person name="Morgan R."/>
            <person name="Chastens S."/>
            <person name="Qiu W."/>
        </authorList>
    </citation>
    <scope>NUCLEOTIDE SEQUENCE [LARGE SCALE GENOMIC DNA]</scope>
    <source>
        <strain evidence="2">PotiB3</strain>
    </source>
</reference>
<dbReference type="Pfam" id="PF13181">
    <property type="entry name" value="TPR_8"/>
    <property type="match status" value="2"/>
</dbReference>
<dbReference type="SMART" id="SM00028">
    <property type="entry name" value="TPR"/>
    <property type="match status" value="4"/>
</dbReference>
<dbReference type="PROSITE" id="PS50005">
    <property type="entry name" value="TPR"/>
    <property type="match status" value="1"/>
</dbReference>
<evidence type="ECO:0000256" key="1">
    <source>
        <dbReference type="PROSITE-ProRule" id="PRU00339"/>
    </source>
</evidence>
<organism evidence="2 3">
    <name type="scientific">Borreliella lusitaniae</name>
    <dbReference type="NCBI Taxonomy" id="100177"/>
    <lineage>
        <taxon>Bacteria</taxon>
        <taxon>Pseudomonadati</taxon>
        <taxon>Spirochaetota</taxon>
        <taxon>Spirochaetia</taxon>
        <taxon>Spirochaetales</taxon>
        <taxon>Borreliaceae</taxon>
        <taxon>Borreliella</taxon>
    </lineage>
</organism>
<keyword evidence="3" id="KW-1185">Reference proteome</keyword>
<accession>A0ABZ0CHV7</accession>
<dbReference type="InterPro" id="IPR011990">
    <property type="entry name" value="TPR-like_helical_dom_sf"/>
</dbReference>
<sequence>MKKNKTLVFILLFLLSVFLGSFYFYSNPNILYFLKGEKDFSKLIVGVDFYISNEKFTDAKKAIQFSSYYANTEFKWLTLIKRAKVLALNTGDYHLMGEIVTLGVKALPGNLKLRALEVYSKLKIGFLKDAYRIANQYLLNSEEYQSLYDEVFIKNLSADNGVLDFNKFIDKIYREKDARVFEEMGLNLKNNAFLVNAMLLYIDKKNINAAKRILFKIKEDKNFFKELAYISYNLNDFDFTISNLKFIENGDDPTLLFLLADAYFKKGDFKNAKNEYLKLYTKFPDYNVLVYLNLALIADNENDFKRAVSYLNKANEIFEGNKIINYYLASIYFRIKNYSKANEIIANYKEDPLFFKIYFALNYENSEYEAKKSYLWRLFYKTEYNSSIAQFLAWNLLLYSDLKDLDLFFKIYNFSENKQDWYDFYKFYYYFLKRDFISSKRIIFDNKYQKYMFGVYYNLGVLSFSEKDYEEAESYFNKGISLLPSSFYDKDANQYERELLSKIYLKQGINYLYLGKMEKGRESILTSYSFYKTDEGRLYKNMIDTLKERKFNFD</sequence>
<feature type="repeat" description="TPR" evidence="1">
    <location>
        <begin position="453"/>
        <end position="486"/>
    </location>
</feature>
<gene>
    <name evidence="2" type="ORF">QIA44_00520</name>
</gene>
<dbReference type="EMBL" id="CP132468">
    <property type="protein sequence ID" value="WNY68341.1"/>
    <property type="molecule type" value="Genomic_DNA"/>
</dbReference>
<proteinExistence type="predicted"/>
<dbReference type="Proteomes" id="UP001301963">
    <property type="component" value="Chromosome"/>
</dbReference>
<dbReference type="Gene3D" id="1.25.40.10">
    <property type="entry name" value="Tetratricopeptide repeat domain"/>
    <property type="match status" value="2"/>
</dbReference>
<dbReference type="SUPFAM" id="SSF48452">
    <property type="entry name" value="TPR-like"/>
    <property type="match status" value="2"/>
</dbReference>
<dbReference type="Pfam" id="PF13174">
    <property type="entry name" value="TPR_6"/>
    <property type="match status" value="1"/>
</dbReference>
<evidence type="ECO:0000313" key="3">
    <source>
        <dbReference type="Proteomes" id="UP001301963"/>
    </source>
</evidence>
<dbReference type="InterPro" id="IPR019734">
    <property type="entry name" value="TPR_rpt"/>
</dbReference>
<protein>
    <submittedName>
        <fullName evidence="2">Tetratricopeptide repeat protein</fullName>
    </submittedName>
</protein>
<name>A0ABZ0CHV7_9SPIR</name>